<keyword evidence="3" id="KW-1185">Reference proteome</keyword>
<dbReference type="RefSeq" id="WP_216505441.1">
    <property type="nucleotide sequence ID" value="NZ_JAHMHJ010000002.1"/>
</dbReference>
<evidence type="ECO:0000313" key="2">
    <source>
        <dbReference type="EMBL" id="MBU4693742.1"/>
    </source>
</evidence>
<name>A0ABS6DS67_9MOLU</name>
<dbReference type="CDD" id="cd00761">
    <property type="entry name" value="Glyco_tranf_GTA_type"/>
    <property type="match status" value="1"/>
</dbReference>
<dbReference type="EMBL" id="JAHMHK010000003">
    <property type="protein sequence ID" value="MBU4693742.1"/>
    <property type="molecule type" value="Genomic_DNA"/>
</dbReference>
<sequence>MKLSIITPAINDWKELDYLLETLKIQDNQDFETICVITKPSKKMYQILENALQFFGSRFKFIVNTKRKSIQSDIVAALHLVKNNYVYVLNADAVIKKNFVRRVTNKLNDVQADIIEFKPILTGSIKWKPMARLESDVLFNINSNPKFVAYSFPFIFNKIFNKSFIEQFAKYRVKELNDTKFATELLYFMLVNATTYQFWNIQLVKENISSATWFTPRNFVAQFRIIENYLQTTNTKLTQELAYAQLYFLQIVLAGFLDSWEFSVFKVLQYIFESRSDFSEKRANKYLEDLQKYLTKYHNENPQVFLTNIYLNTQNPESTYLKKLPEFKKTEPVYKSL</sequence>
<feature type="domain" description="Glycosyltransferase 2-like" evidence="1">
    <location>
        <begin position="4"/>
        <end position="115"/>
    </location>
</feature>
<evidence type="ECO:0000259" key="1">
    <source>
        <dbReference type="Pfam" id="PF00535"/>
    </source>
</evidence>
<protein>
    <submittedName>
        <fullName evidence="2">Glycosyltransferase family 2 protein</fullName>
    </submittedName>
</protein>
<accession>A0ABS6DS67</accession>
<reference evidence="2" key="1">
    <citation type="submission" date="2021-06" db="EMBL/GenBank/DDBJ databases">
        <title>Novel Mycoplasma species detected in California sea lions (Zalophus californianus) from the USA.</title>
        <authorList>
            <person name="Volokhov D.V."/>
            <person name="Furtak V.A."/>
            <person name="Zagorodnyaya T.A."/>
        </authorList>
    </citation>
    <scope>NUCLEOTIDE SEQUENCE [LARGE SCALE GENOMIC DNA]</scope>
    <source>
        <strain evidence="2">CSL 4779</strain>
    </source>
</reference>
<dbReference type="Proteomes" id="UP000812267">
    <property type="component" value="Unassembled WGS sequence"/>
</dbReference>
<dbReference type="Pfam" id="PF00535">
    <property type="entry name" value="Glycos_transf_2"/>
    <property type="match status" value="1"/>
</dbReference>
<gene>
    <name evidence="2" type="ORF">KQ878_02490</name>
</gene>
<proteinExistence type="predicted"/>
<comment type="caution">
    <text evidence="2">The sequence shown here is derived from an EMBL/GenBank/DDBJ whole genome shotgun (WGS) entry which is preliminary data.</text>
</comment>
<dbReference type="InterPro" id="IPR001173">
    <property type="entry name" value="Glyco_trans_2-like"/>
</dbReference>
<evidence type="ECO:0000313" key="3">
    <source>
        <dbReference type="Proteomes" id="UP000812267"/>
    </source>
</evidence>
<organism evidence="2 3">
    <name type="scientific">Mycoplasma zalophidermidis</name>
    <dbReference type="NCBI Taxonomy" id="398174"/>
    <lineage>
        <taxon>Bacteria</taxon>
        <taxon>Bacillati</taxon>
        <taxon>Mycoplasmatota</taxon>
        <taxon>Mollicutes</taxon>
        <taxon>Mycoplasmataceae</taxon>
        <taxon>Mycoplasma</taxon>
    </lineage>
</organism>